<protein>
    <submittedName>
        <fullName evidence="1">Uncharacterized protein</fullName>
    </submittedName>
</protein>
<dbReference type="AlphaFoldDB" id="A0A0S4X151"/>
<gene>
    <name evidence="1" type="ORF">RUN215_v1_1310014</name>
</gene>
<evidence type="ECO:0000313" key="1">
    <source>
        <dbReference type="EMBL" id="CUV57405.1"/>
    </source>
</evidence>
<sequence>MGLEPSGVGSIARSGCPPPLVSMACGVGHPIEPVTDVRGTDARSRKRDRPDGVVHGFHVILYKVDPSVCALARNLLSKNNCRPALADKVVPGWP</sequence>
<proteinExistence type="predicted"/>
<name>A0A0S4X151_RALSL</name>
<reference evidence="1" key="1">
    <citation type="submission" date="2015-10" db="EMBL/GenBank/DDBJ databases">
        <authorList>
            <person name="Gilbert D.G."/>
        </authorList>
    </citation>
    <scope>NUCLEOTIDE SEQUENCE</scope>
    <source>
        <strain evidence="1">Phyl III-seqv23</strain>
    </source>
</reference>
<dbReference type="EMBL" id="LN899820">
    <property type="protein sequence ID" value="CUV57405.1"/>
    <property type="molecule type" value="Genomic_DNA"/>
</dbReference>
<accession>A0A0S4X151</accession>
<organism evidence="1">
    <name type="scientific">Ralstonia solanacearum</name>
    <name type="common">Pseudomonas solanacearum</name>
    <dbReference type="NCBI Taxonomy" id="305"/>
    <lineage>
        <taxon>Bacteria</taxon>
        <taxon>Pseudomonadati</taxon>
        <taxon>Pseudomonadota</taxon>
        <taxon>Betaproteobacteria</taxon>
        <taxon>Burkholderiales</taxon>
        <taxon>Burkholderiaceae</taxon>
        <taxon>Ralstonia</taxon>
        <taxon>Ralstonia solanacearum species complex</taxon>
    </lineage>
</organism>